<keyword evidence="3" id="KW-1185">Reference proteome</keyword>
<comment type="caution">
    <text evidence="2">The sequence shown here is derived from an EMBL/GenBank/DDBJ whole genome shotgun (WGS) entry which is preliminary data.</text>
</comment>
<dbReference type="RefSeq" id="WP_367879965.1">
    <property type="nucleotide sequence ID" value="NZ_JBFNXX010000041.1"/>
</dbReference>
<sequence length="82" mass="9185">MLEKLSVSIDTIRVPAKRAKTLDETKLGLIAEDIMDKGQLTPIQVRIDGDGYILIEGLHRLEALRALGEAYVEAYIVRARLH</sequence>
<dbReference type="Proteomes" id="UP001556098">
    <property type="component" value="Unassembled WGS sequence"/>
</dbReference>
<feature type="domain" description="ParB-like N-terminal" evidence="1">
    <location>
        <begin position="5"/>
        <end position="81"/>
    </location>
</feature>
<name>A0ABV3RTE1_9RHOB</name>
<accession>A0ABV3RTE1</accession>
<dbReference type="InterPro" id="IPR036086">
    <property type="entry name" value="ParB/Sulfiredoxin_sf"/>
</dbReference>
<proteinExistence type="predicted"/>
<evidence type="ECO:0000313" key="3">
    <source>
        <dbReference type="Proteomes" id="UP001556098"/>
    </source>
</evidence>
<dbReference type="Pfam" id="PF02195">
    <property type="entry name" value="ParB_N"/>
    <property type="match status" value="1"/>
</dbReference>
<dbReference type="Gene3D" id="3.90.1530.30">
    <property type="match status" value="1"/>
</dbReference>
<gene>
    <name evidence="2" type="ORF">AB2B41_21940</name>
</gene>
<evidence type="ECO:0000313" key="2">
    <source>
        <dbReference type="EMBL" id="MEW9922268.1"/>
    </source>
</evidence>
<dbReference type="SMART" id="SM00470">
    <property type="entry name" value="ParB"/>
    <property type="match status" value="1"/>
</dbReference>
<dbReference type="EMBL" id="JBFNXX010000041">
    <property type="protein sequence ID" value="MEW9922268.1"/>
    <property type="molecule type" value="Genomic_DNA"/>
</dbReference>
<reference evidence="2 3" key="1">
    <citation type="submission" date="2024-07" db="EMBL/GenBank/DDBJ databases">
        <title>Marimonas sp.nov., isolated from tidal-flat sediment.</title>
        <authorList>
            <person name="Jayan J.N."/>
            <person name="Lee S.S."/>
        </authorList>
    </citation>
    <scope>NUCLEOTIDE SEQUENCE [LARGE SCALE GENOMIC DNA]</scope>
    <source>
        <strain evidence="2 3">MJW-29</strain>
    </source>
</reference>
<evidence type="ECO:0000259" key="1">
    <source>
        <dbReference type="SMART" id="SM00470"/>
    </source>
</evidence>
<protein>
    <submittedName>
        <fullName evidence="2">ParB N-terminal domain-containing protein</fullName>
    </submittedName>
</protein>
<organism evidence="2 3">
    <name type="scientific">Sulfitobacter sediminis</name>
    <dbReference type="NCBI Taxonomy" id="3234186"/>
    <lineage>
        <taxon>Bacteria</taxon>
        <taxon>Pseudomonadati</taxon>
        <taxon>Pseudomonadota</taxon>
        <taxon>Alphaproteobacteria</taxon>
        <taxon>Rhodobacterales</taxon>
        <taxon>Roseobacteraceae</taxon>
        <taxon>Sulfitobacter</taxon>
    </lineage>
</organism>
<dbReference type="InterPro" id="IPR003115">
    <property type="entry name" value="ParB_N"/>
</dbReference>
<dbReference type="SUPFAM" id="SSF110849">
    <property type="entry name" value="ParB/Sulfiredoxin"/>
    <property type="match status" value="1"/>
</dbReference>